<keyword evidence="7" id="KW-1185">Reference proteome</keyword>
<evidence type="ECO:0000256" key="1">
    <source>
        <dbReference type="ARBA" id="ARBA00022801"/>
    </source>
</evidence>
<dbReference type="InterPro" id="IPR017853">
    <property type="entry name" value="GH"/>
</dbReference>
<evidence type="ECO:0000259" key="5">
    <source>
        <dbReference type="Pfam" id="PF14509"/>
    </source>
</evidence>
<dbReference type="InterPro" id="IPR029483">
    <property type="entry name" value="GH97_C"/>
</dbReference>
<keyword evidence="2" id="KW-0326">Glycosidase</keyword>
<proteinExistence type="predicted"/>
<dbReference type="InterPro" id="IPR013780">
    <property type="entry name" value="Glyco_hydro_b"/>
</dbReference>
<dbReference type="Gene3D" id="2.70.98.10">
    <property type="match status" value="1"/>
</dbReference>
<evidence type="ECO:0000259" key="4">
    <source>
        <dbReference type="Pfam" id="PF14508"/>
    </source>
</evidence>
<evidence type="ECO:0000259" key="3">
    <source>
        <dbReference type="Pfam" id="PF10566"/>
    </source>
</evidence>
<evidence type="ECO:0000313" key="7">
    <source>
        <dbReference type="Proteomes" id="UP000624703"/>
    </source>
</evidence>
<dbReference type="InterPro" id="IPR013785">
    <property type="entry name" value="Aldolase_TIM"/>
</dbReference>
<dbReference type="Pfam" id="PF10566">
    <property type="entry name" value="Glyco_hydro_97"/>
    <property type="match status" value="1"/>
</dbReference>
<dbReference type="PANTHER" id="PTHR35803">
    <property type="entry name" value="GLUCAN 1,4-ALPHA-GLUCOSIDASE SUSB-RELATED"/>
    <property type="match status" value="1"/>
</dbReference>
<reference evidence="6" key="1">
    <citation type="submission" date="2021-01" db="EMBL/GenBank/DDBJ databases">
        <title>Modified the classification status of verrucomicrobia.</title>
        <authorList>
            <person name="Feng X."/>
        </authorList>
    </citation>
    <scope>NUCLEOTIDE SEQUENCE</scope>
    <source>
        <strain evidence="6">_KCTC 22039</strain>
    </source>
</reference>
<dbReference type="Gene3D" id="3.20.20.70">
    <property type="entry name" value="Aldolase class I"/>
    <property type="match status" value="1"/>
</dbReference>
<gene>
    <name evidence="6" type="ORF">JIN82_11635</name>
</gene>
<feature type="domain" description="Glycosyl-hydrolase 97 N-terminal" evidence="4">
    <location>
        <begin position="28"/>
        <end position="263"/>
    </location>
</feature>
<dbReference type="GO" id="GO:0030246">
    <property type="term" value="F:carbohydrate binding"/>
    <property type="evidence" value="ECO:0007669"/>
    <property type="project" value="InterPro"/>
</dbReference>
<dbReference type="InterPro" id="IPR029486">
    <property type="entry name" value="GH97_N"/>
</dbReference>
<keyword evidence="1 6" id="KW-0378">Hydrolase</keyword>
<dbReference type="InterPro" id="IPR019563">
    <property type="entry name" value="GH97_catalytic"/>
</dbReference>
<evidence type="ECO:0000313" key="6">
    <source>
        <dbReference type="EMBL" id="MBK1791804.1"/>
    </source>
</evidence>
<dbReference type="AlphaFoldDB" id="A0A8J7SK49"/>
<comment type="caution">
    <text evidence="6">The sequence shown here is derived from an EMBL/GenBank/DDBJ whole genome shotgun (WGS) entry which is preliminary data.</text>
</comment>
<dbReference type="RefSeq" id="WP_200311822.1">
    <property type="nucleotide sequence ID" value="NZ_JAENIM010000041.1"/>
</dbReference>
<dbReference type="Pfam" id="PF14509">
    <property type="entry name" value="GH97_C"/>
    <property type="match status" value="1"/>
</dbReference>
<accession>A0A8J7SK49</accession>
<protein>
    <submittedName>
        <fullName evidence="6">Glycoside hydrolase family 97 catalytic domain-containing protein</fullName>
    </submittedName>
</protein>
<name>A0A8J7SK49_9BACT</name>
<feature type="domain" description="Glycosyl-hydrolase 97 catalytic" evidence="3">
    <location>
        <begin position="281"/>
        <end position="461"/>
    </location>
</feature>
<dbReference type="GO" id="GO:0016798">
    <property type="term" value="F:hydrolase activity, acting on glycosyl bonds"/>
    <property type="evidence" value="ECO:0007669"/>
    <property type="project" value="UniProtKB-KW"/>
</dbReference>
<organism evidence="6 7">
    <name type="scientific">Persicirhabdus sediminis</name>
    <dbReference type="NCBI Taxonomy" id="454144"/>
    <lineage>
        <taxon>Bacteria</taxon>
        <taxon>Pseudomonadati</taxon>
        <taxon>Verrucomicrobiota</taxon>
        <taxon>Verrucomicrobiia</taxon>
        <taxon>Verrucomicrobiales</taxon>
        <taxon>Verrucomicrobiaceae</taxon>
        <taxon>Persicirhabdus</taxon>
    </lineage>
</organism>
<dbReference type="Pfam" id="PF14508">
    <property type="entry name" value="GH97_N"/>
    <property type="match status" value="1"/>
</dbReference>
<dbReference type="SUPFAM" id="SSF51445">
    <property type="entry name" value="(Trans)glycosidases"/>
    <property type="match status" value="1"/>
</dbReference>
<dbReference type="InterPro" id="IPR052720">
    <property type="entry name" value="Glycosyl_hydrolase_97"/>
</dbReference>
<dbReference type="Gene3D" id="2.60.40.1180">
    <property type="entry name" value="Golgi alpha-mannosidase II"/>
    <property type="match status" value="1"/>
</dbReference>
<feature type="domain" description="Glycosyl-hydrolase 97 C-terminal oligomerisation" evidence="5">
    <location>
        <begin position="559"/>
        <end position="655"/>
    </location>
</feature>
<dbReference type="InterPro" id="IPR014718">
    <property type="entry name" value="GH-type_carb-bd"/>
</dbReference>
<dbReference type="Proteomes" id="UP000624703">
    <property type="component" value="Unassembled WGS sequence"/>
</dbReference>
<sequence>MTKTLKTSAFLILCSNALISADDNQHFSPDRRNALSVFEENGEIYYQLERDGKAILAKSTLGLQWGDIAPVWKVESMNTSHHNATWQPVFGKRENIVDDYQELQINLNPADGGKVDLTVIFRVYDEGIAYRYHLTSIDGENPNSELSITQDLSEFHFAIDGTSWSYNGERPNVGPETFSEIDGTRRLPTTVKSEQGYFSITEAQLVNFSWMDIFSKSNSTHFYCKIEPSTVTLPFSTPWRVLLTSDTPGGLIDASLVENLNPPAPNGEFEWVKPGVTFWDWRTWGYKTDDGFEYGLDMKSWKRFIDYASATNVPYLLLDANWYGKEFDPKSDPTTSRDHLVFQSDNGHIERKDAPADWKDPIDIPALIKYGNEKNVGIFLYINDKARINYDFENTLKTYQEWGAAGIKYGFMRGKGRQDKVNKTNQIIQLCAKYKLMCNFHDNPVMPSGDYRTWPNCTTREYCHAQADGKRSFSPTTFHTSIFVNMLGGPIDMNNGMFGLTDAHTDRPRVFQPIPSTIVGECARTLIVFSGQSIILDAPESYAEHPELFDFIANQSQPWLESRTLAGEIGEYAVMMRRNKDNILLAATTNEQARELNVDLKFLKAGQWTATIFQDAADAHFESNKEAYQSKTLQVSAEDTLELKLAPGGGACVKFTQSK</sequence>
<evidence type="ECO:0000256" key="2">
    <source>
        <dbReference type="ARBA" id="ARBA00023295"/>
    </source>
</evidence>
<dbReference type="EMBL" id="JAENIM010000041">
    <property type="protein sequence ID" value="MBK1791804.1"/>
    <property type="molecule type" value="Genomic_DNA"/>
</dbReference>